<dbReference type="GO" id="GO:0032886">
    <property type="term" value="P:regulation of microtubule-based process"/>
    <property type="evidence" value="ECO:0007669"/>
    <property type="project" value="TreeGrafter"/>
</dbReference>
<feature type="region of interest" description="Disordered" evidence="18">
    <location>
        <begin position="2722"/>
        <end position="2805"/>
    </location>
</feature>
<dbReference type="SMART" id="SM00250">
    <property type="entry name" value="PLEC"/>
    <property type="match status" value="17"/>
</dbReference>
<dbReference type="GO" id="GO:0005874">
    <property type="term" value="C:microtubule"/>
    <property type="evidence" value="ECO:0007669"/>
    <property type="project" value="UniProtKB-KW"/>
</dbReference>
<dbReference type="FunFam" id="1.20.58.60:FF:000009">
    <property type="entry name" value="dystonin isoform X1"/>
    <property type="match status" value="1"/>
</dbReference>
<keyword evidence="6" id="KW-0963">Cytoplasm</keyword>
<dbReference type="FunFam" id="1.10.418.10:FF:000017">
    <property type="entry name" value="Microtubule-actin cross-linking factor 1"/>
    <property type="match status" value="1"/>
</dbReference>
<dbReference type="Pfam" id="PF18373">
    <property type="entry name" value="Spectrin_2"/>
    <property type="match status" value="1"/>
</dbReference>
<dbReference type="Pfam" id="PF21019">
    <property type="entry name" value="Spectrin_3"/>
    <property type="match status" value="1"/>
</dbReference>
<keyword evidence="17" id="KW-0175">Coiled coil</keyword>
<feature type="coiled-coil region" evidence="17">
    <location>
        <begin position="3147"/>
        <end position="3174"/>
    </location>
</feature>
<evidence type="ECO:0000256" key="2">
    <source>
        <dbReference type="ARBA" id="ARBA00004245"/>
    </source>
</evidence>
<dbReference type="Gene3D" id="1.10.238.10">
    <property type="entry name" value="EF-hand"/>
    <property type="match status" value="1"/>
</dbReference>
<dbReference type="FunFam" id="3.30.920.20:FF:000001">
    <property type="entry name" value="Microtubule-actin cross-linking factor 1"/>
    <property type="match status" value="1"/>
</dbReference>
<dbReference type="SUPFAM" id="SSF143575">
    <property type="entry name" value="GAS2 domain-like"/>
    <property type="match status" value="1"/>
</dbReference>
<feature type="compositionally biased region" description="Basic and acidic residues" evidence="18">
    <location>
        <begin position="14"/>
        <end position="24"/>
    </location>
</feature>
<feature type="coiled-coil region" evidence="17">
    <location>
        <begin position="1481"/>
        <end position="1508"/>
    </location>
</feature>
<keyword evidence="15" id="KW-0966">Cell projection</keyword>
<feature type="compositionally biased region" description="Basic and acidic residues" evidence="18">
    <location>
        <begin position="1975"/>
        <end position="1993"/>
    </location>
</feature>
<dbReference type="GO" id="GO:0042995">
    <property type="term" value="C:cell projection"/>
    <property type="evidence" value="ECO:0007669"/>
    <property type="project" value="UniProtKB-SubCell"/>
</dbReference>
<feature type="domain" description="Calponin-homology (CH)" evidence="20">
    <location>
        <begin position="79"/>
        <end position="182"/>
    </location>
</feature>
<dbReference type="GO" id="GO:0015629">
    <property type="term" value="C:actin cytoskeleton"/>
    <property type="evidence" value="ECO:0007669"/>
    <property type="project" value="TreeGrafter"/>
</dbReference>
<dbReference type="PANTHER" id="PTHR23169:SF25">
    <property type="entry name" value="MICROTUBULE-ACTIN CROSS-LINKING FACTOR 1, ISOFORMS 1_2_3_4_5"/>
    <property type="match status" value="1"/>
</dbReference>
<dbReference type="GO" id="GO:0005886">
    <property type="term" value="C:plasma membrane"/>
    <property type="evidence" value="ECO:0007669"/>
    <property type="project" value="UniProtKB-SubCell"/>
</dbReference>
<feature type="region of interest" description="Disordered" evidence="18">
    <location>
        <begin position="2861"/>
        <end position="2897"/>
    </location>
</feature>
<dbReference type="InterPro" id="IPR002017">
    <property type="entry name" value="Spectrin_repeat"/>
</dbReference>
<comment type="subcellular location">
    <subcellularLocation>
        <location evidence="1">Cell membrane</location>
    </subcellularLocation>
    <subcellularLocation>
        <location evidence="3">Cell projection</location>
    </subcellularLocation>
    <subcellularLocation>
        <location evidence="2">Cytoplasm</location>
        <location evidence="2">Cytoskeleton</location>
    </subcellularLocation>
</comment>
<dbReference type="PROSITE" id="PS51460">
    <property type="entry name" value="GAR"/>
    <property type="match status" value="1"/>
</dbReference>
<dbReference type="SUPFAM" id="SSF47473">
    <property type="entry name" value="EF-hand"/>
    <property type="match status" value="1"/>
</dbReference>
<keyword evidence="11" id="KW-0106">Calcium</keyword>
<feature type="coiled-coil region" evidence="17">
    <location>
        <begin position="4087"/>
        <end position="4142"/>
    </location>
</feature>
<dbReference type="Gene3D" id="3.90.1290.10">
    <property type="entry name" value="Plakin repeat"/>
    <property type="match status" value="6"/>
</dbReference>
<dbReference type="InterPro" id="IPR018247">
    <property type="entry name" value="EF_Hand_1_Ca_BS"/>
</dbReference>
<dbReference type="SUPFAM" id="SSF46966">
    <property type="entry name" value="Spectrin repeat"/>
    <property type="match status" value="23"/>
</dbReference>
<dbReference type="InterPro" id="IPR041573">
    <property type="entry name" value="Desmoplakin_Spectrin-like"/>
</dbReference>
<dbReference type="Gene3D" id="1.20.58.1060">
    <property type="match status" value="1"/>
</dbReference>
<feature type="region of interest" description="Disordered" evidence="18">
    <location>
        <begin position="6005"/>
        <end position="6155"/>
    </location>
</feature>
<dbReference type="SUPFAM" id="SSF75399">
    <property type="entry name" value="Plakin repeat"/>
    <property type="match status" value="5"/>
</dbReference>
<protein>
    <recommendedName>
        <fullName evidence="25">Microtubule actin crosslinking factor 1</fullName>
    </recommendedName>
</protein>
<feature type="domain" description="Calponin-homology (CH)" evidence="20">
    <location>
        <begin position="195"/>
        <end position="299"/>
    </location>
</feature>
<dbReference type="CDD" id="cd00051">
    <property type="entry name" value="EFh"/>
    <property type="match status" value="1"/>
</dbReference>
<keyword evidence="13" id="KW-0009">Actin-binding</keyword>
<dbReference type="GO" id="GO:0005737">
    <property type="term" value="C:cytoplasm"/>
    <property type="evidence" value="ECO:0007669"/>
    <property type="project" value="TreeGrafter"/>
</dbReference>
<reference evidence="23" key="3">
    <citation type="submission" date="2025-09" db="UniProtKB">
        <authorList>
            <consortium name="Ensembl"/>
        </authorList>
    </citation>
    <scope>IDENTIFICATION</scope>
</reference>
<organism evidence="23 24">
    <name type="scientific">Pygocentrus nattereri</name>
    <name type="common">Red-bellied piranha</name>
    <dbReference type="NCBI Taxonomy" id="42514"/>
    <lineage>
        <taxon>Eukaryota</taxon>
        <taxon>Metazoa</taxon>
        <taxon>Chordata</taxon>
        <taxon>Craniata</taxon>
        <taxon>Vertebrata</taxon>
        <taxon>Euteleostomi</taxon>
        <taxon>Actinopterygii</taxon>
        <taxon>Neopterygii</taxon>
        <taxon>Teleostei</taxon>
        <taxon>Ostariophysi</taxon>
        <taxon>Characiformes</taxon>
        <taxon>Characoidei</taxon>
        <taxon>Pygocentrus</taxon>
    </lineage>
</organism>
<feature type="compositionally biased region" description="Basic and acidic residues" evidence="18">
    <location>
        <begin position="2861"/>
        <end position="2894"/>
    </location>
</feature>
<dbReference type="GeneTree" id="ENSGT00940000155824"/>
<dbReference type="InterPro" id="IPR002048">
    <property type="entry name" value="EF_hand_dom"/>
</dbReference>
<dbReference type="InterPro" id="IPR011992">
    <property type="entry name" value="EF-hand-dom_pair"/>
</dbReference>
<feature type="region of interest" description="Disordered" evidence="18">
    <location>
        <begin position="1"/>
        <end position="64"/>
    </location>
</feature>
<dbReference type="FunFam" id="1.20.58.60:FF:000141">
    <property type="entry name" value="Microtubule-actin cross-linking factor 1"/>
    <property type="match status" value="1"/>
</dbReference>
<dbReference type="CDD" id="cd21188">
    <property type="entry name" value="CH_PLEC-like_rpt1"/>
    <property type="match status" value="1"/>
</dbReference>
<dbReference type="Pfam" id="PF13499">
    <property type="entry name" value="EF-hand_7"/>
    <property type="match status" value="1"/>
</dbReference>
<keyword evidence="5" id="KW-1003">Cell membrane</keyword>
<dbReference type="InterPro" id="IPR035915">
    <property type="entry name" value="Plakin_repeat_sf"/>
</dbReference>
<dbReference type="CDD" id="cd00176">
    <property type="entry name" value="SPEC"/>
    <property type="match status" value="11"/>
</dbReference>
<dbReference type="FunFam" id="1.20.58.60:FF:000031">
    <property type="entry name" value="Microtubule-actin cross-linking factor 1"/>
    <property type="match status" value="1"/>
</dbReference>
<gene>
    <name evidence="23" type="primary">MACF1</name>
</gene>
<feature type="compositionally biased region" description="Low complexity" evidence="18">
    <location>
        <begin position="6017"/>
        <end position="6039"/>
    </location>
</feature>
<dbReference type="InterPro" id="IPR041615">
    <property type="entry name" value="Desmoplakin_SH3"/>
</dbReference>
<dbReference type="GO" id="GO:0051893">
    <property type="term" value="P:regulation of focal adhesion assembly"/>
    <property type="evidence" value="ECO:0007669"/>
    <property type="project" value="TreeGrafter"/>
</dbReference>
<dbReference type="Proteomes" id="UP001501920">
    <property type="component" value="Chromosome 27"/>
</dbReference>
<evidence type="ECO:0000256" key="18">
    <source>
        <dbReference type="SAM" id="MobiDB-lite"/>
    </source>
</evidence>
<evidence type="ECO:0000259" key="22">
    <source>
        <dbReference type="PROSITE" id="PS51460"/>
    </source>
</evidence>
<dbReference type="PROSITE" id="PS00019">
    <property type="entry name" value="ACTININ_1"/>
    <property type="match status" value="1"/>
</dbReference>
<dbReference type="Ensembl" id="ENSPNAT00000073048.1">
    <property type="protein sequence ID" value="ENSPNAP00000059848.1"/>
    <property type="gene ID" value="ENSPNAG00000008886.2"/>
</dbReference>
<feature type="compositionally biased region" description="Low complexity" evidence="18">
    <location>
        <begin position="6084"/>
        <end position="6101"/>
    </location>
</feature>
<evidence type="ECO:0000259" key="19">
    <source>
        <dbReference type="PROSITE" id="PS50002"/>
    </source>
</evidence>
<evidence type="ECO:0000256" key="9">
    <source>
        <dbReference type="ARBA" id="ARBA00022723"/>
    </source>
</evidence>
<dbReference type="FunFam" id="1.20.58.60:FF:000001">
    <property type="entry name" value="Microtubule-actin cross-linking factor 1"/>
    <property type="match status" value="1"/>
</dbReference>
<evidence type="ECO:0000256" key="8">
    <source>
        <dbReference type="ARBA" id="ARBA00022701"/>
    </source>
</evidence>
<dbReference type="SMART" id="SM00054">
    <property type="entry name" value="EFh"/>
    <property type="match status" value="2"/>
</dbReference>
<dbReference type="SMART" id="SM00243">
    <property type="entry name" value="GAS2"/>
    <property type="match status" value="1"/>
</dbReference>
<dbReference type="SUPFAM" id="SSF47576">
    <property type="entry name" value="Calponin-homology domain, CH-domain"/>
    <property type="match status" value="1"/>
</dbReference>
<evidence type="ECO:0000256" key="14">
    <source>
        <dbReference type="ARBA" id="ARBA00023212"/>
    </source>
</evidence>
<feature type="coiled-coil region" evidence="17">
    <location>
        <begin position="3380"/>
        <end position="3407"/>
    </location>
</feature>
<keyword evidence="24" id="KW-1185">Reference proteome</keyword>
<feature type="region of interest" description="Disordered" evidence="18">
    <location>
        <begin position="5723"/>
        <end position="5765"/>
    </location>
</feature>
<dbReference type="FunFam" id="1.10.238.10:FF:000013">
    <property type="entry name" value="Microtubule-actin cross-linking factor 1"/>
    <property type="match status" value="1"/>
</dbReference>
<dbReference type="InterPro" id="IPR001452">
    <property type="entry name" value="SH3_domain"/>
</dbReference>
<dbReference type="InterPro" id="IPR036872">
    <property type="entry name" value="CH_dom_sf"/>
</dbReference>
<dbReference type="PROSITE" id="PS00018">
    <property type="entry name" value="EF_HAND_1"/>
    <property type="match status" value="2"/>
</dbReference>
<reference evidence="23 24" key="1">
    <citation type="submission" date="2020-10" db="EMBL/GenBank/DDBJ databases">
        <title>Pygocentrus nattereri (red-bellied piranha) genome, fPygNat1, primary haplotype.</title>
        <authorList>
            <person name="Myers G."/>
            <person name="Meyer A."/>
            <person name="Karagic N."/>
            <person name="Pippel M."/>
            <person name="Winkler S."/>
            <person name="Tracey A."/>
            <person name="Wood J."/>
            <person name="Formenti G."/>
            <person name="Howe K."/>
            <person name="Fedrigo O."/>
            <person name="Jarvis E.D."/>
        </authorList>
    </citation>
    <scope>NUCLEOTIDE SEQUENCE [LARGE SCALE GENOMIC DNA]</scope>
</reference>
<keyword evidence="9" id="KW-0479">Metal-binding</keyword>
<feature type="coiled-coil region" evidence="17">
    <location>
        <begin position="1404"/>
        <end position="1434"/>
    </location>
</feature>
<dbReference type="PROSITE" id="PS50021">
    <property type="entry name" value="CH"/>
    <property type="match status" value="2"/>
</dbReference>
<feature type="compositionally biased region" description="Polar residues" evidence="18">
    <location>
        <begin position="6064"/>
        <end position="6073"/>
    </location>
</feature>
<dbReference type="PROSITE" id="PS00020">
    <property type="entry name" value="ACTININ_2"/>
    <property type="match status" value="1"/>
</dbReference>
<evidence type="ECO:0000256" key="5">
    <source>
        <dbReference type="ARBA" id="ARBA00022475"/>
    </source>
</evidence>
<name>A0AAR2K6A5_PYGNA</name>
<keyword evidence="14" id="KW-0206">Cytoskeleton</keyword>
<dbReference type="GO" id="GO:0042060">
    <property type="term" value="P:wound healing"/>
    <property type="evidence" value="ECO:0007669"/>
    <property type="project" value="TreeGrafter"/>
</dbReference>
<dbReference type="FunFam" id="1.10.418.10:FF:000002">
    <property type="entry name" value="Microtubule-actin cross-linking factor 1"/>
    <property type="match status" value="1"/>
</dbReference>
<dbReference type="Pfam" id="PF00435">
    <property type="entry name" value="Spectrin"/>
    <property type="match status" value="15"/>
</dbReference>
<evidence type="ECO:0000256" key="13">
    <source>
        <dbReference type="ARBA" id="ARBA00023203"/>
    </source>
</evidence>
<keyword evidence="4 16" id="KW-0728">SH3 domain</keyword>
<feature type="compositionally biased region" description="Acidic residues" evidence="18">
    <location>
        <begin position="2143"/>
        <end position="2152"/>
    </location>
</feature>
<dbReference type="PROSITE" id="PS50222">
    <property type="entry name" value="EF_HAND_2"/>
    <property type="match status" value="2"/>
</dbReference>
<dbReference type="FunFam" id="1.20.58.60:FF:000092">
    <property type="entry name" value="microtubule-actin cross-linking factor 1 isoform X2"/>
    <property type="match status" value="1"/>
</dbReference>
<dbReference type="GO" id="GO:0008017">
    <property type="term" value="F:microtubule binding"/>
    <property type="evidence" value="ECO:0007669"/>
    <property type="project" value="InterPro"/>
</dbReference>
<dbReference type="Gene3D" id="1.10.418.10">
    <property type="entry name" value="Calponin-like domain"/>
    <property type="match status" value="2"/>
</dbReference>
<evidence type="ECO:0000313" key="23">
    <source>
        <dbReference type="Ensembl" id="ENSPNAP00000059848.1"/>
    </source>
</evidence>
<feature type="compositionally biased region" description="Low complexity" evidence="18">
    <location>
        <begin position="6138"/>
        <end position="6155"/>
    </location>
</feature>
<dbReference type="InterPro" id="IPR018159">
    <property type="entry name" value="Spectrin/alpha-actinin"/>
</dbReference>
<feature type="region of interest" description="Disordered" evidence="18">
    <location>
        <begin position="1971"/>
        <end position="2000"/>
    </location>
</feature>
<accession>A0AAR2K6A5</accession>
<dbReference type="Gene3D" id="2.30.30.40">
    <property type="entry name" value="SH3 Domains"/>
    <property type="match status" value="1"/>
</dbReference>
<evidence type="ECO:0008006" key="25">
    <source>
        <dbReference type="Google" id="ProtNLM"/>
    </source>
</evidence>
<feature type="compositionally biased region" description="Basic and acidic residues" evidence="18">
    <location>
        <begin position="2753"/>
        <end position="2770"/>
    </location>
</feature>
<dbReference type="PROSITE" id="PS50002">
    <property type="entry name" value="SH3"/>
    <property type="match status" value="1"/>
</dbReference>
<evidence type="ECO:0000259" key="20">
    <source>
        <dbReference type="PROSITE" id="PS50021"/>
    </source>
</evidence>
<dbReference type="FunFam" id="1.20.58.60:FF:000010">
    <property type="entry name" value="plectin isoform X2"/>
    <property type="match status" value="1"/>
</dbReference>
<dbReference type="GO" id="GO:0045296">
    <property type="term" value="F:cadherin binding"/>
    <property type="evidence" value="ECO:0007669"/>
    <property type="project" value="TreeGrafter"/>
</dbReference>
<feature type="compositionally biased region" description="Basic residues" evidence="18">
    <location>
        <begin position="2771"/>
        <end position="2780"/>
    </location>
</feature>
<evidence type="ECO:0000313" key="24">
    <source>
        <dbReference type="Proteomes" id="UP001501920"/>
    </source>
</evidence>
<feature type="domain" description="EF-hand" evidence="21">
    <location>
        <begin position="5827"/>
        <end position="5862"/>
    </location>
</feature>
<dbReference type="GO" id="GO:0003779">
    <property type="term" value="F:actin binding"/>
    <property type="evidence" value="ECO:0007669"/>
    <property type="project" value="UniProtKB-KW"/>
</dbReference>
<dbReference type="FunFam" id="1.20.58.60:FF:000008">
    <property type="entry name" value="microtubule-actin cross-linking factor 1"/>
    <property type="match status" value="1"/>
</dbReference>
<feature type="region of interest" description="Disordered" evidence="18">
    <location>
        <begin position="2677"/>
        <end position="2699"/>
    </location>
</feature>
<feature type="coiled-coil region" evidence="17">
    <location>
        <begin position="718"/>
        <end position="755"/>
    </location>
</feature>
<reference evidence="23" key="2">
    <citation type="submission" date="2025-08" db="UniProtKB">
        <authorList>
            <consortium name="Ensembl"/>
        </authorList>
    </citation>
    <scope>IDENTIFICATION</scope>
</reference>
<feature type="domain" description="GAR" evidence="22">
    <location>
        <begin position="5903"/>
        <end position="5981"/>
    </location>
</feature>
<evidence type="ECO:0000256" key="6">
    <source>
        <dbReference type="ARBA" id="ARBA00022490"/>
    </source>
</evidence>
<dbReference type="InterPro" id="IPR036534">
    <property type="entry name" value="GAR_dom_sf"/>
</dbReference>
<dbReference type="Pfam" id="PF21097">
    <property type="entry name" value="SR_plectin_7"/>
    <property type="match status" value="1"/>
</dbReference>
<dbReference type="Pfam" id="PF00307">
    <property type="entry name" value="CH"/>
    <property type="match status" value="2"/>
</dbReference>
<dbReference type="InterPro" id="IPR001589">
    <property type="entry name" value="Actinin_actin-bd_CS"/>
</dbReference>
<proteinExistence type="predicted"/>
<keyword evidence="10" id="KW-0677">Repeat</keyword>
<dbReference type="InterPro" id="IPR001715">
    <property type="entry name" value="CH_dom"/>
</dbReference>
<dbReference type="Gene3D" id="1.20.58.60">
    <property type="match status" value="24"/>
</dbReference>
<dbReference type="GO" id="GO:0045104">
    <property type="term" value="P:intermediate filament cytoskeleton organization"/>
    <property type="evidence" value="ECO:0007669"/>
    <property type="project" value="InterPro"/>
</dbReference>
<feature type="domain" description="SH3" evidence="19">
    <location>
        <begin position="874"/>
        <end position="931"/>
    </location>
</feature>
<dbReference type="Pfam" id="PF17902">
    <property type="entry name" value="SH3_10"/>
    <property type="match status" value="1"/>
</dbReference>
<feature type="compositionally biased region" description="Polar residues" evidence="18">
    <location>
        <begin position="6045"/>
        <end position="6057"/>
    </location>
</feature>
<feature type="coiled-coil region" evidence="17">
    <location>
        <begin position="478"/>
        <end position="523"/>
    </location>
</feature>
<dbReference type="FunFam" id="2.30.30.40:FF:000011">
    <property type="entry name" value="Microtubule-actin cross-linking factor 1"/>
    <property type="match status" value="1"/>
</dbReference>
<feature type="coiled-coil region" evidence="17">
    <location>
        <begin position="3840"/>
        <end position="3920"/>
    </location>
</feature>
<dbReference type="InterPro" id="IPR003108">
    <property type="entry name" value="GAR_dom"/>
</dbReference>
<keyword evidence="8" id="KW-0493">Microtubule</keyword>
<evidence type="ECO:0000256" key="3">
    <source>
        <dbReference type="ARBA" id="ARBA00004316"/>
    </source>
</evidence>
<dbReference type="Pfam" id="PF02187">
    <property type="entry name" value="GAS2"/>
    <property type="match status" value="1"/>
</dbReference>
<dbReference type="InterPro" id="IPR001101">
    <property type="entry name" value="Plectin_repeat"/>
</dbReference>
<evidence type="ECO:0000256" key="12">
    <source>
        <dbReference type="ARBA" id="ARBA00023136"/>
    </source>
</evidence>
<dbReference type="InterPro" id="IPR043197">
    <property type="entry name" value="Plakin"/>
</dbReference>
<evidence type="ECO:0000256" key="7">
    <source>
        <dbReference type="ARBA" id="ARBA00022553"/>
    </source>
</evidence>
<dbReference type="FunFam" id="1.20.58.60:FF:000016">
    <property type="entry name" value="Microtubule-actin cross-linking factor 1"/>
    <property type="match status" value="1"/>
</dbReference>
<dbReference type="FunFam" id="1.20.58.60:FF:000012">
    <property type="entry name" value="Microtubule-actin cross-linking factor 1"/>
    <property type="match status" value="1"/>
</dbReference>
<dbReference type="GO" id="GO:0005198">
    <property type="term" value="F:structural molecule activity"/>
    <property type="evidence" value="ECO:0007669"/>
    <property type="project" value="TreeGrafter"/>
</dbReference>
<feature type="compositionally biased region" description="Polar residues" evidence="18">
    <location>
        <begin position="2741"/>
        <end position="2751"/>
    </location>
</feature>
<dbReference type="GO" id="GO:0005509">
    <property type="term" value="F:calcium ion binding"/>
    <property type="evidence" value="ECO:0007669"/>
    <property type="project" value="InterPro"/>
</dbReference>
<dbReference type="Pfam" id="PF00681">
    <property type="entry name" value="Plectin"/>
    <property type="match status" value="7"/>
</dbReference>
<feature type="domain" description="EF-hand" evidence="21">
    <location>
        <begin position="5863"/>
        <end position="5898"/>
    </location>
</feature>
<evidence type="ECO:0000256" key="16">
    <source>
        <dbReference type="PROSITE-ProRule" id="PRU00192"/>
    </source>
</evidence>
<dbReference type="PANTHER" id="PTHR23169">
    <property type="entry name" value="ENVOPLAKIN"/>
    <property type="match status" value="1"/>
</dbReference>
<evidence type="ECO:0000259" key="21">
    <source>
        <dbReference type="PROSITE" id="PS50222"/>
    </source>
</evidence>
<evidence type="ECO:0000256" key="1">
    <source>
        <dbReference type="ARBA" id="ARBA00004236"/>
    </source>
</evidence>
<dbReference type="InterPro" id="IPR049538">
    <property type="entry name" value="PCN-like_spectrin-like_rpt"/>
</dbReference>
<sequence>MSSSDEESLSERSCISERSFRSERSGGSLSPCPHATTGPKGDTLPWNLSRHERRKRKSQDSVLDPAERAVVRVADERDRVQKKTFTKWVNKHLIKVRKHITDLYEDLRDGHNLISLLEVLSGVTLPREKGRMRFHRLQNVQIALDFLKQRQVKLVNIRNDDITDGNPKLTLGLIWTIILHFQISEIYVSGESGDLTAKEKLLLWTQQATEGYHGLRCVNFSSSWSDGRMFNALLHRYRPDLIDMEVVAHQTNRENLEQAFEIAESLGVTRLLDAEDVDVPSPDEKSVITYVSSIYDAFPKIPEGGEGIKPHEVDQQWAEYQSRFSSLLQWTRQHTALMANKGFPQNPVELKALYNEYIHFKETEIPAKELEKGHIKHLYKLLEVWIEFGRIKLPQGLHPNDLEEEWGKLILEMLEREKALRPAVERLELLLQKANKFQNMAVDCEEKLTLAKNTLQVDTSHLESGEPAQCEQELGAYLQDCEALVRQLHLDLQVLRDEKYYQVEQLAFRVTRLQEELVSLRLQCSSVYRKGHFSSGGLLGEQTAQRGSAGSLPTLGAQTLLGAIGAVATLMRQPMSRSDLVAISSSEDEGSLRFIYELLGWVEETQELLERAEWGSDLPSVEQHLQDHHTIHTTVEELLHSLKEARSYEPRVSPNFRSSYSETLAKLENQYCKLLEHSSWRLRCLESLRAFVSHCTEELIWLNEKEEEELAFDWSENTTNMTAKREQYTEMRSELEEKQKVMRSLQETADQLCQDNHPAKQTVEAYSAALQTQWQWVRQLCICVEQHLKDNTAYFLFMSDARECETYLRQLQDTIKRQYTCDKNSRLGKLEDLLQDSMEEKEQLIEYRSSVASLVGRAKTVVQLRPRSADCILGTTTPIRAICDYRQIEITVSKGEECVLEDNSQRTKWKIISPTGNEAMVPSVCFTVPPPNKEAIDTANRMEQLYQNVMSLWHQLHMNMKSVVTWHYLQKDINNILSWTLDTVRSQSLSERQQALEHLNTHLTDFLADSHESTLFTPSERRELEKEVANCGQHCQALLISMETVEKDESISRSYLSELQSIKSHLQEAEQRLMKGLQASPPSGLSGGGADTAIHIAEQEKLQQDLKGLQSDLGNVSRRCVSFFEEKPTSSSVPVLRSELNLAVEKIERLNSLSSVYLQKLKTVDVLMRSLQVAESQVKKYEGRLSEEDIVPADTTAIQALREQLNVKLEKQDHIFQSLSLEMQQAREAGTQLSQLHSDRSPEMDRYQEKAHQLTERWNGVRRQMETRLSDLEMLGSVLQQYRAGHSALIHWIEETTAKQENTQPEQTDSKALSEQLTQQTALVAEIEQNQVKLDECQNHSKHYCTAVKDYELQLMTFRAFVESTQKSPVKRRRMHSSSDAITQEFMDLRTRYTALVTLTTQHVKYISDALRRLEEEEKQVEEERQARVGEVSELLSWVKGLQERPAESSLAAQQVWVVSTLRAQVTSQLDDLTATYKQLCDSSAAQLQQLEEQLAKEEKRKDHKTVAGVIDLETMETFPVFQSARRGLIDQDTCRVLLESQLVMGGLLQPDSPQSLSLEESLATGLIDNCTYQSLLELETALHLVQQFQITKSQFIPVAAAVEMGHIKEQIALRILELQLSLGGLLDVSSNEILSLENAMTKGFLSVAVYNKLHSRLDRRELIDPNTAEKLNLSEFHQRCVLNQETGLRLLPVNQQSRGTVCLRSGRKVSVFRAVQEGLIDQQVTIRLLEAQLFAGGITDPRSGHRLTVDEAVRLGLMDQDLACALLTRQLQTGGIIDPASGERLELNEAIQRDLLSSRMALRVLESQWSFMGMIWPESGELLSISDALQQGVVSGELAWKFLSKRHFVGALYCPESGRVVPLACAEKILGTEVVEVLEKTRVPDALPAMISSGSLNVSRWGSSSSPLLSSPAFSPPHLHDDTSFSEGAGSEEQVKYRLLCYLMTHSYINAGSGERLVLLEPELIELICQPTKDQSRPEPHLGEPSDREKPDFSMPFSEPEQRNIENLTEAQKRNVTDNAVCETKKVKSPLEEDAAYEEKSSLVKNSDNALELAETVPEVQTLPSFIKQVSILPTNSVLDLFTKEVKEIKREETVLGLTDPRPLSIEMPKLNQCLLDEKEEAAPSKNKRLGTRTENTAADISFEDAAEESQDGQVDQNDRLDKINLLSIAREGVQVKKIEVTDISDQMDTYRNTETTDSSKIPKMLSMEQIDEDAELEDKAKQLLQGGLLTDGAQKLLLDKAVSQGVLLGHTAVKVMSKAGLFGGFLDVSACKSLSVEDVMQEGLLDEDLLKSVLQSEKTLAGVIDVEHNQICSLKDAAQTGLLDPDTVARLLEAQVVSGGIVDLRRGKKVSVTLAANFGLIEEAQKEDLLAMEKSCHGKSSNPYTSHTKLTLQLQMDGVVDPKTKQPLSLQQAIQKGIIGHKEAQQILMQQVAEGGIVHHGSGVRLSVADSVQQGLIDKSFVQKLEDFEKSCQRQEQFGSDPNSISVQASVGFICDSVSKSRLALTEAVSRGFIDEDTANKAMASPNVISGLLDPHSACIVPYSELINQGKIDIETGRRFLEVRPFRGVPQKQNGGMMTLPEAVKTGQVDPVPALRVLQSQADSGGIINISDGKRLTIPEAVEKGLVEKDIARVIATNQIVKGGLINPSSGHRVSDLKEAVQEGLISREMAAELQDNFDPVDEPSYKEEGTQSDVVEEVVVSIQKQPAEDEKMSLGAEMAKEEPASLQDDYNSDHKLHSQMQHQDNETNPEYDKEVDASEVHVPEQTDKKRKKKKRKMPKEMLPSMANAEKEAEEDTDVVTSQSEKLDVVETERMEQPQKPHQVQLEKETLLMKAKQSILKKVFERGVTEKQAAKELEALRQGSGKEGHVAIHQKPNTEQDSSTREKDETHQKMQVNTNEQLVAGDVAGTNSKQNYYSQRAPDISHLRSSVSVTQPASDLCKKQDLSTKETSHVVAMDTSKQRLTHSDLDEKVGERTTEQSSLARQECLEHDQRILALLSMVRHTEVCLKQQHELMFLFFLFLQNQTLALELCDLEPQVNKELEASRQLLGSHLEDVPPQLLMALEKDGRSLSRAFDAARELSQSVQQGMKSHRDARKVRENIHLRMKTFFFQYNMVPCAHLLQVAQSTRSLLEQPDSSVPPEEKQRLRVRLDQLQSQHQEHLQSCQEKLRRTESLRDDLTKFLQEHGTLGTWLEQSERGLCSIGQGEADAQLAEDVICHKADLRFVSISGQKVLDSVQGALERMGGTDPALEDIRQLVNDKFVYPYRKIVVTFPLMHLSAQYNSVIVSLLSFPSLFHLDLTEIQVAMSEVNSRYEQLGGNLQEKQSRQQVSLEMCLKAKQDTETLLQWLGPREQSLTRGQIASPSRPEVVQAQARENKALLSELSEHSGKVEDLKNTLKQLITENPDSPEAETWKQQLKDIDCRWEKANKTAAQRQTELETCADRLGSFASAASQLGPWLREKELMMSVLGPLSIDPNMLNTQKQQVQFMLREFETRRPQFDQLTQAAEGILSPTGEQGSGDGHDLVEVQQELADITRQWDDLTSRLSERSEQIDQAQGTSERFQTLLRELSMSAADLAERLDAQASLSAQPEALRRRLQETGEIRAELEQRKGQLAKAEELCAELSAIVAEPYLREELHKRLESVSGPLSSLEERAADGLSQLQSALSSTQQFQQMFEELRSWLDGQAGEHTGSVSDPLPCQPEALQTLLTQQEELLRGVAQQRGSYELIQAEGASLLASLPTGNERSALQAQLATLRQDWEGLNQCLSEKQVRVKETLSRAEQYKQHRDDLAPWVTECEKRETEILPSLDAAALDDALQKAKQLGLDLDRRRPLLEALNLAADQLLEQSRTGEEEVRDEKAQLNRRLDSLSEKLHGRTTQLEELGNRLREFEEGRQAVERRLEAAKHQLEVQEALGPQACSNKSLERLRSQQEMLNSLQPQVVYLRDLAKGLVQDMPQAAVESREGRQHLVQQVHDAEREFEEVTDKVRTKSDLSCCSSLESRLQGVGEVQSHVRDVFSRLADLDDELDSLSPVGRDADSLASQAEAVKGFLGRLATLRAELEGHGGECTTMLRREGSSPDLLALRRETEALSRQAAKLAERGQGRLSLIEAAEERVREFYARLAELQGLLDQAEEGVNAQGVVGTEVDVIKQQLLEFKAVEREQIDSIQPKLQHVNAVGQGLIQSAAKHTDTQALEHDLETTNLRWNSLNKRVAERIAQLQEALLHCGKFQDALEPLLSWLSDTEELIANQKPPSAEYRVVKAQIQEQKLLQRLLDDRRGTVEMIMVEGERIAATAESQDRDKIQKQLQSLGVRWKDILEKASGRQQQLEELQVLALQFHETVEPLGEWLSATERRLSSAEPMGTQTSKITQQISRHKSLNEEIVSRKKTVDQAIKNGQALLKQTTGEEVLLIQEKLDGIKSRYAEMTAGSSKALRTLEQALQLATRFASAHEDLNQWLDSVEAELNNVEPDTTPAYQDRQKELKCVSAEKRLVLDTVNEVGSALLDLVPWRAREGLDRLVADANQRYRQADETITQRVQLVQAAIQRSQQYEEAVDAELAWVGETERKLVSLGPLSLEPDVTVAQLQVQRAFNIDIIRHKDTVDQLLNTREDILESCSELQREALKIKTDSLNLRYEAVSQNHAERFSALEQAQVLVARFWETYEELEPWLGETETLISQLPPPAIDTEALRQQQDQMRLLRESIAEHKPHIDKLLKIGPQLAELSAQEGTTVRQRYSGAERRYLAIKEEVKNRATALDEAFSQSAQFHDKMDPLLETLEGAVQRLRQPPPVAAEVEKIREQLAEHRAAGLELDKLLPSFSALCSRGEELITRAPHDDPAHTMLFFKYIFCRAEEREGKLQDVLDLAGKFWSDMAALLSTLRDSQEIVKELEDPGVDPSLIKQQIEAAEAIKAETDGLREELEIVRTLGADLIFACGETEKPEVKKTIDEMNAAWEGLNRTWRERMEKLDEAMTASVQYQDALQGMFDYLDNAVIKLCDMPAVGTDLSTVKQQIEELKQYKVEVYQQQIDMEKLCHQGELLLKKVTDQTDRDMIQEPLTELRHLWDNLGDKITLRQIADVFFLYAYCFSLFHLSLGQFQHALSELQSWLSHTHATLDTQRPISSDPKAIEIELAKHHVLRNDVLSHRATVETVNSAGSELLDSSPGDEASHLRDQLDELNRSWDSVLLKTEERQKLLEAALQQAEGFHGELEEFLQWLRRTESQLSAAKPTGGLPETAREQLQQHMELQVQLTQRGEQYHRLLDQGESMLLARGGEEAGPGTTQTQQNLALLQNKWASLNTKMDDRRAKLEEAVSLATGFQSSLQDTINWLTQAEQTLNMAQPPSLILDTVLFQIDEHKVFVNEVNTHREQVLALEKVGSQLRFASLKQDVVLIKNLLLSVQARWDKLVQRSLDRGRHLDEARKRAKQFHEAWRKLTDWLEEAESRLDSELEISNEPDKIKVQLAKHKVQRVPANCMYVYIKSLSVLSNLLIFNLLLFQKALGSKQPVYDTTVRSGKAMRDKATLPADTQKLDNLLGEVRDKWDTVCGKSAEEFRTAVQMLLEWLSEAEQTLRFRGVLPEEAETLQELLHTHRDFMQTVEEKRVDVNKAAGMGEAILAVCHPDCITTIKHWITIIRARFEEVLTWTKQHEQRLEGALTELLNNAALLEELLSWLQWAETTLVQRDTEPLPQDIPQLKTLITEHQVFMEEMTRKQPDVDKVTKTYKRKPAEPASGLAERRGARKQQQQQQQQQHAVQVTGGNPRLTQLCSRWQQVWLLALDRQRKLHDALDRLEEVQQTLKEFANFDFDVWRKKYMRWMNHKKSRVMDFFRRIDKDQDGKITRQEFIDGILASKFPTSKLEMSAVADIFDRDGDGYIDYYEFVAALHPNKDAYRPTTDADKIEDEVTRQVAQCKCAKRFQVEQIGENKYRFFLGNQFGDSQQLRLVRILRSTVMVRVGGGWMALDEFLVKNDPCRARGRTNLELREKFILPEGASQGLAAFRSRGRRSKPSSRTASPTRSSSSASQSAQSCTSLPSAPATPTASSRVSSTSKLKRPTFHSSRGSLTGENGGATPRTPTSASGPTSRAGSRAGSRASSRRGSDASDASELMETRSACSDTSDTPRRPGAKASKIPTMKKTPSPKTPAGKK</sequence>
<evidence type="ECO:0000256" key="4">
    <source>
        <dbReference type="ARBA" id="ARBA00022443"/>
    </source>
</evidence>
<evidence type="ECO:0000256" key="17">
    <source>
        <dbReference type="SAM" id="Coils"/>
    </source>
</evidence>
<dbReference type="Pfam" id="PF21020">
    <property type="entry name" value="Spectrin_4"/>
    <property type="match status" value="1"/>
</dbReference>
<feature type="region of interest" description="Disordered" evidence="18">
    <location>
        <begin position="2120"/>
        <end position="2158"/>
    </location>
</feature>
<evidence type="ECO:0000256" key="15">
    <source>
        <dbReference type="ARBA" id="ARBA00023273"/>
    </source>
</evidence>
<keyword evidence="12" id="KW-0472">Membrane</keyword>
<evidence type="ECO:0000256" key="10">
    <source>
        <dbReference type="ARBA" id="ARBA00022737"/>
    </source>
</evidence>
<dbReference type="SMART" id="SM00033">
    <property type="entry name" value="CH"/>
    <property type="match status" value="2"/>
</dbReference>
<keyword evidence="7" id="KW-0597">Phosphoprotein</keyword>
<dbReference type="SMART" id="SM00150">
    <property type="entry name" value="SPEC"/>
    <property type="match status" value="24"/>
</dbReference>
<dbReference type="GO" id="GO:0005882">
    <property type="term" value="C:intermediate filament"/>
    <property type="evidence" value="ECO:0007669"/>
    <property type="project" value="TreeGrafter"/>
</dbReference>
<evidence type="ECO:0000256" key="11">
    <source>
        <dbReference type="ARBA" id="ARBA00022837"/>
    </source>
</evidence>
<dbReference type="Gene3D" id="3.30.920.20">
    <property type="entry name" value="Gas2-like domain"/>
    <property type="match status" value="1"/>
</dbReference>